<evidence type="ECO:0000256" key="6">
    <source>
        <dbReference type="ARBA" id="ARBA00022692"/>
    </source>
</evidence>
<evidence type="ECO:0000256" key="9">
    <source>
        <dbReference type="ARBA" id="ARBA00022989"/>
    </source>
</evidence>
<dbReference type="WBParaSite" id="sdigi.contig31.g2292.t1">
    <property type="protein sequence ID" value="sdigi.contig31.g2292.t1"/>
    <property type="gene ID" value="sdigi.contig31.g2292"/>
</dbReference>
<feature type="signal peptide" evidence="11">
    <location>
        <begin position="1"/>
        <end position="21"/>
    </location>
</feature>
<keyword evidence="7 11" id="KW-0732">Signal</keyword>
<dbReference type="AlphaFoldDB" id="A0A915PPN0"/>
<feature type="chain" id="PRO_5038169252" description="Dolichyl-diphosphooligosaccharide--protein glycosyltransferase subunit 1" evidence="11">
    <location>
        <begin position="22"/>
        <end position="603"/>
    </location>
</feature>
<dbReference type="PANTHER" id="PTHR21049:SF0">
    <property type="entry name" value="DOLICHYL-DIPHOSPHOOLIGOSACCHARIDE--PROTEIN GLYCOSYLTRANSFERASE SUBUNIT 1"/>
    <property type="match status" value="1"/>
</dbReference>
<dbReference type="Pfam" id="PF04597">
    <property type="entry name" value="Ribophorin_I"/>
    <property type="match status" value="1"/>
</dbReference>
<reference evidence="13" key="1">
    <citation type="submission" date="2022-11" db="UniProtKB">
        <authorList>
            <consortium name="WormBaseParasite"/>
        </authorList>
    </citation>
    <scope>IDENTIFICATION</scope>
</reference>
<keyword evidence="8 11" id="KW-0256">Endoplasmic reticulum</keyword>
<proteinExistence type="inferred from homology"/>
<evidence type="ECO:0000256" key="7">
    <source>
        <dbReference type="ARBA" id="ARBA00022729"/>
    </source>
</evidence>
<evidence type="ECO:0000256" key="5">
    <source>
        <dbReference type="ARBA" id="ARBA00017611"/>
    </source>
</evidence>
<protein>
    <recommendedName>
        <fullName evidence="5 11">Dolichyl-diphosphooligosaccharide--protein glycosyltransferase subunit 1</fullName>
    </recommendedName>
</protein>
<keyword evidence="6" id="KW-0812">Transmembrane</keyword>
<evidence type="ECO:0000256" key="11">
    <source>
        <dbReference type="RuleBase" id="RU361143"/>
    </source>
</evidence>
<name>A0A915PPN0_9BILA</name>
<evidence type="ECO:0000256" key="3">
    <source>
        <dbReference type="ARBA" id="ARBA00004922"/>
    </source>
</evidence>
<comment type="subcellular location">
    <subcellularLocation>
        <location evidence="2 11">Endoplasmic reticulum membrane</location>
        <topology evidence="2 11">Single-pass type I membrane protein</topology>
    </subcellularLocation>
</comment>
<evidence type="ECO:0000256" key="10">
    <source>
        <dbReference type="ARBA" id="ARBA00023136"/>
    </source>
</evidence>
<keyword evidence="12" id="KW-1185">Reference proteome</keyword>
<evidence type="ECO:0000256" key="8">
    <source>
        <dbReference type="ARBA" id="ARBA00022824"/>
    </source>
</evidence>
<evidence type="ECO:0000313" key="13">
    <source>
        <dbReference type="WBParaSite" id="sdigi.contig31.g2292.t1"/>
    </source>
</evidence>
<dbReference type="GO" id="GO:0008250">
    <property type="term" value="C:oligosaccharyltransferase complex"/>
    <property type="evidence" value="ECO:0007669"/>
    <property type="project" value="UniProtKB-UniRule"/>
</dbReference>
<dbReference type="GO" id="GO:0018279">
    <property type="term" value="P:protein N-linked glycosylation via asparagine"/>
    <property type="evidence" value="ECO:0007669"/>
    <property type="project" value="TreeGrafter"/>
</dbReference>
<evidence type="ECO:0000256" key="1">
    <source>
        <dbReference type="ARBA" id="ARBA00002791"/>
    </source>
</evidence>
<comment type="similarity">
    <text evidence="4 11">Belongs to the OST1 family.</text>
</comment>
<accession>A0A915PPN0</accession>
<evidence type="ECO:0000256" key="2">
    <source>
        <dbReference type="ARBA" id="ARBA00004115"/>
    </source>
</evidence>
<evidence type="ECO:0000256" key="4">
    <source>
        <dbReference type="ARBA" id="ARBA00008905"/>
    </source>
</evidence>
<sequence length="603" mass="68590">MVMSWWRYFVVLLVHLSLVCGIEISSSDITLSAERVVDILTQVVKVTVRYEVTNNGNKEINSFIHLVHENEYSRLSYISAVVPKKDVKLKVTNIEHGKGNVKKGFLAYKIELLNTIPPNGKTAVTVEYQLTEYLEPHPKRITQAESQFVMYKGNAHVPSIYPVKQEKSVILLPSGKLESHTTVSPTSVEGGKITYGPYEDQKPYATAEIVVHYENNAPFVVATEIVRVIEVSHWGNIAVEEAISVIHKGAELKGSFSRLDFQMDRRGSKRPIVTQYKTLLPASAKDIYYRDEIGNISTSAMRKMTDVVELIIQPRFPLFGGWKTDYILGYNVPAYQYLYSSGNKFALKMRIVDHLFDDAVIENLKLKIILPEGSKNFKLTTPYPVKRYPDELHFTYLDTTGRPVITIEKSNLVDDHIQMFTLHYEFDRMQLWREPLLACAAFATLFLAVIIYVRLDFTISPDVATESRLQVQGQVEQLTDLHADRLKIYDHFTDAVNKFKNTKDLAAFTTARKKAENDLKNVGHAIGDLQSELKSTNADIFDKLNEVNKIHKSAMDVINSYLVQVERFVKGQLSKVAFADAEKSYVQKLNEAKERMDSVIYAL</sequence>
<dbReference type="PANTHER" id="PTHR21049">
    <property type="entry name" value="RIBOPHORIN I"/>
    <property type="match status" value="1"/>
</dbReference>
<organism evidence="12 13">
    <name type="scientific">Setaria digitata</name>
    <dbReference type="NCBI Taxonomy" id="48799"/>
    <lineage>
        <taxon>Eukaryota</taxon>
        <taxon>Metazoa</taxon>
        <taxon>Ecdysozoa</taxon>
        <taxon>Nematoda</taxon>
        <taxon>Chromadorea</taxon>
        <taxon>Rhabditida</taxon>
        <taxon>Spirurina</taxon>
        <taxon>Spiruromorpha</taxon>
        <taxon>Filarioidea</taxon>
        <taxon>Setariidae</taxon>
        <taxon>Setaria</taxon>
    </lineage>
</organism>
<comment type="subunit">
    <text evidence="11">Component of the oligosaccharyltransferase (OST) complex.</text>
</comment>
<evidence type="ECO:0000313" key="12">
    <source>
        <dbReference type="Proteomes" id="UP000887581"/>
    </source>
</evidence>
<dbReference type="InterPro" id="IPR007676">
    <property type="entry name" value="Ribophorin_I"/>
</dbReference>
<dbReference type="Proteomes" id="UP000887581">
    <property type="component" value="Unplaced"/>
</dbReference>
<keyword evidence="9" id="KW-1133">Transmembrane helix</keyword>
<comment type="function">
    <text evidence="1 11">Subunit of the oligosaccharyl transferase (OST) complex that catalyzes the initial transfer of a defined glycan (Glc(3)Man(9)GlcNAc(2) in eukaryotes) from the lipid carrier dolichol-pyrophosphate to an asparagine residue within an Asn-X-Ser/Thr consensus motif in nascent polypeptide chains, the first step in protein N-glycosylation. N-glycosylation occurs cotranslationally and the complex associates with the Sec61 complex at the channel-forming translocon complex that mediates protein translocation across the endoplasmic reticulum (ER). All subunits are required for a maximal enzyme activity.</text>
</comment>
<comment type="pathway">
    <text evidence="3 11">Protein modification; protein glycosylation.</text>
</comment>
<keyword evidence="10" id="KW-0472">Membrane</keyword>